<reference evidence="2 3" key="1">
    <citation type="submission" date="2020-01" db="EMBL/GenBank/DDBJ databases">
        <title>Glutamicibacter soli M275.</title>
        <authorList>
            <person name="Meng X."/>
        </authorList>
    </citation>
    <scope>NUCLEOTIDE SEQUENCE [LARGE SCALE GENOMIC DNA]</scope>
    <source>
        <strain evidence="2 3">M275</strain>
    </source>
</reference>
<dbReference type="Pfam" id="PF19545">
    <property type="entry name" value="DUF6069"/>
    <property type="match status" value="1"/>
</dbReference>
<dbReference type="InterPro" id="IPR045713">
    <property type="entry name" value="DUF6069"/>
</dbReference>
<evidence type="ECO:0000313" key="2">
    <source>
        <dbReference type="EMBL" id="NAZ17163.1"/>
    </source>
</evidence>
<name>A0A6L9G885_9MICC</name>
<accession>A0A6L9G885</accession>
<feature type="transmembrane region" description="Helical" evidence="1">
    <location>
        <begin position="89"/>
        <end position="108"/>
    </location>
</feature>
<feature type="transmembrane region" description="Helical" evidence="1">
    <location>
        <begin position="56"/>
        <end position="82"/>
    </location>
</feature>
<proteinExistence type="predicted"/>
<keyword evidence="1" id="KW-0472">Membrane</keyword>
<keyword evidence="1" id="KW-1133">Transmembrane helix</keyword>
<gene>
    <name evidence="2" type="ORF">GT020_13955</name>
</gene>
<feature type="transmembrane region" description="Helical" evidence="1">
    <location>
        <begin position="21"/>
        <end position="44"/>
    </location>
</feature>
<protein>
    <submittedName>
        <fullName evidence="2">Uncharacterized protein</fullName>
    </submittedName>
</protein>
<evidence type="ECO:0000313" key="3">
    <source>
        <dbReference type="Proteomes" id="UP000477543"/>
    </source>
</evidence>
<sequence length="139" mass="14634">MSAVITRAEARPKYRVSMVELLILAVGATTVNSALYFTGMSAGASFDVTGAPFDEITYTLVSVASFVPILLMGTVALYLGWLKPSILPAARWIGVILALGSIASSYVVTDSFAAGTWLGLMHVVSAVAWYVAVGRKSAQ</sequence>
<keyword evidence="1" id="KW-0812">Transmembrane</keyword>
<evidence type="ECO:0000256" key="1">
    <source>
        <dbReference type="SAM" id="Phobius"/>
    </source>
</evidence>
<comment type="caution">
    <text evidence="2">The sequence shown here is derived from an EMBL/GenBank/DDBJ whole genome shotgun (WGS) entry which is preliminary data.</text>
</comment>
<dbReference type="RefSeq" id="WP_161449676.1">
    <property type="nucleotide sequence ID" value="NZ_WYDN01000013.1"/>
</dbReference>
<dbReference type="EMBL" id="WYDN01000013">
    <property type="protein sequence ID" value="NAZ17163.1"/>
    <property type="molecule type" value="Genomic_DNA"/>
</dbReference>
<organism evidence="2 3">
    <name type="scientific">Glutamicibacter soli</name>
    <dbReference type="NCBI Taxonomy" id="453836"/>
    <lineage>
        <taxon>Bacteria</taxon>
        <taxon>Bacillati</taxon>
        <taxon>Actinomycetota</taxon>
        <taxon>Actinomycetes</taxon>
        <taxon>Micrococcales</taxon>
        <taxon>Micrococcaceae</taxon>
        <taxon>Glutamicibacter</taxon>
    </lineage>
</organism>
<dbReference type="AlphaFoldDB" id="A0A6L9G885"/>
<feature type="transmembrane region" description="Helical" evidence="1">
    <location>
        <begin position="114"/>
        <end position="133"/>
    </location>
</feature>
<dbReference type="Proteomes" id="UP000477543">
    <property type="component" value="Unassembled WGS sequence"/>
</dbReference>